<protein>
    <recommendedName>
        <fullName evidence="3">Calcineurin-like phosphoesterase</fullName>
    </recommendedName>
</protein>
<dbReference type="STRING" id="321763.SAMN04488692_12113"/>
<dbReference type="SUPFAM" id="SSF56300">
    <property type="entry name" value="Metallo-dependent phosphatases"/>
    <property type="match status" value="1"/>
</dbReference>
<gene>
    <name evidence="1" type="ORF">SAMN04488692_12113</name>
</gene>
<sequence length="478" mass="56247">MEWQELKNNIKDLAELVNEKSANKVARDFGLANHRAVTYHLKKHGYEYEDGLWQRPGGIVKNDMGDRWFLEHNGKTLEISKEDYKNIRDDYCDELGTDYLSIREVCKKYGLTRDDFLLLKSAFNFTHYNIHYVDEEVAENSTDELAEQTLEDKKRMYFEKLSSKEVDYFKKELRKYQKKEYLFRQTAEMVDDHFKDFRRGYKAEKIEYSGEGRPVMLEVPIVDMHLGKLAWAPEVGEHYDLKIAERKFEYIIDEVISRVKNQNIERVILPVGNDFFHVDNPENKTSRGTAQDVDSRWQKMYLLGIELLVKSIDKLRQLAEAKILLVPGNHDWSISFYAVNYLEGWFKDCPDVYIDTDPTARKYEEYGKNLIGFTHGDKEKRRIFGCMQSEAPEAWGRTKYREFHCGHLHSEQIKEDMGVVVRQLPSPTAKDAWHYQKGYQAIPRVQSFIWDKTRGLTNIIVINMLECAFDETLDNKAG</sequence>
<name>A0A1G9RA94_9FIRM</name>
<dbReference type="AlphaFoldDB" id="A0A1G9RA94"/>
<evidence type="ECO:0000313" key="2">
    <source>
        <dbReference type="Proteomes" id="UP000199476"/>
    </source>
</evidence>
<dbReference type="Proteomes" id="UP000199476">
    <property type="component" value="Unassembled WGS sequence"/>
</dbReference>
<evidence type="ECO:0008006" key="3">
    <source>
        <dbReference type="Google" id="ProtNLM"/>
    </source>
</evidence>
<accession>A0A1G9RA94</accession>
<dbReference type="OrthoDB" id="2293078at2"/>
<reference evidence="1 2" key="1">
    <citation type="submission" date="2016-10" db="EMBL/GenBank/DDBJ databases">
        <authorList>
            <person name="de Groot N.N."/>
        </authorList>
    </citation>
    <scope>NUCLEOTIDE SEQUENCE [LARGE SCALE GENOMIC DNA]</scope>
    <source>
        <strain evidence="1 2">SLAS-1</strain>
    </source>
</reference>
<organism evidence="1 2">
    <name type="scientific">Halarsenatibacter silvermanii</name>
    <dbReference type="NCBI Taxonomy" id="321763"/>
    <lineage>
        <taxon>Bacteria</taxon>
        <taxon>Bacillati</taxon>
        <taxon>Bacillota</taxon>
        <taxon>Clostridia</taxon>
        <taxon>Halanaerobiales</taxon>
        <taxon>Halarsenatibacteraceae</taxon>
        <taxon>Halarsenatibacter</taxon>
    </lineage>
</organism>
<dbReference type="Gene3D" id="3.60.21.10">
    <property type="match status" value="1"/>
</dbReference>
<dbReference type="RefSeq" id="WP_089761316.1">
    <property type="nucleotide sequence ID" value="NZ_FNGO01000021.1"/>
</dbReference>
<keyword evidence="2" id="KW-1185">Reference proteome</keyword>
<proteinExistence type="predicted"/>
<dbReference type="InterPro" id="IPR029052">
    <property type="entry name" value="Metallo-depent_PP-like"/>
</dbReference>
<evidence type="ECO:0000313" key="1">
    <source>
        <dbReference type="EMBL" id="SDM20061.1"/>
    </source>
</evidence>
<dbReference type="EMBL" id="FNGO01000021">
    <property type="protein sequence ID" value="SDM20061.1"/>
    <property type="molecule type" value="Genomic_DNA"/>
</dbReference>